<evidence type="ECO:0000256" key="1">
    <source>
        <dbReference type="SAM" id="MobiDB-lite"/>
    </source>
</evidence>
<dbReference type="EMBL" id="CP036273">
    <property type="protein sequence ID" value="QDU21554.1"/>
    <property type="molecule type" value="Genomic_DNA"/>
</dbReference>
<sequence length="67" mass="7031">MPRVGGFSSYLSAPTASSPELDPETRTLGTPLAVSNRRRLAFTKPELPGTIPLGAAARLGTDGQTNY</sequence>
<gene>
    <name evidence="2" type="ORF">ETAA1_35230</name>
</gene>
<dbReference type="KEGG" id="uli:ETAA1_35230"/>
<evidence type="ECO:0000313" key="3">
    <source>
        <dbReference type="Proteomes" id="UP000319576"/>
    </source>
</evidence>
<dbReference type="Proteomes" id="UP000319576">
    <property type="component" value="Chromosome"/>
</dbReference>
<feature type="region of interest" description="Disordered" evidence="1">
    <location>
        <begin position="45"/>
        <end position="67"/>
    </location>
</feature>
<accession>A0A517XVP9</accession>
<feature type="compositionally biased region" description="Polar residues" evidence="1">
    <location>
        <begin position="9"/>
        <end position="18"/>
    </location>
</feature>
<feature type="region of interest" description="Disordered" evidence="1">
    <location>
        <begin position="1"/>
        <end position="32"/>
    </location>
</feature>
<name>A0A517XVP9_9BACT</name>
<protein>
    <submittedName>
        <fullName evidence="2">Uncharacterized protein</fullName>
    </submittedName>
</protein>
<organism evidence="2 3">
    <name type="scientific">Urbifossiella limnaea</name>
    <dbReference type="NCBI Taxonomy" id="2528023"/>
    <lineage>
        <taxon>Bacteria</taxon>
        <taxon>Pseudomonadati</taxon>
        <taxon>Planctomycetota</taxon>
        <taxon>Planctomycetia</taxon>
        <taxon>Gemmatales</taxon>
        <taxon>Gemmataceae</taxon>
        <taxon>Urbifossiella</taxon>
    </lineage>
</organism>
<keyword evidence="3" id="KW-1185">Reference proteome</keyword>
<evidence type="ECO:0000313" key="2">
    <source>
        <dbReference type="EMBL" id="QDU21554.1"/>
    </source>
</evidence>
<reference evidence="2 3" key="1">
    <citation type="submission" date="2019-02" db="EMBL/GenBank/DDBJ databases">
        <title>Deep-cultivation of Planctomycetes and their phenomic and genomic characterization uncovers novel biology.</title>
        <authorList>
            <person name="Wiegand S."/>
            <person name="Jogler M."/>
            <person name="Boedeker C."/>
            <person name="Pinto D."/>
            <person name="Vollmers J."/>
            <person name="Rivas-Marin E."/>
            <person name="Kohn T."/>
            <person name="Peeters S.H."/>
            <person name="Heuer A."/>
            <person name="Rast P."/>
            <person name="Oberbeckmann S."/>
            <person name="Bunk B."/>
            <person name="Jeske O."/>
            <person name="Meyerdierks A."/>
            <person name="Storesund J.E."/>
            <person name="Kallscheuer N."/>
            <person name="Luecker S."/>
            <person name="Lage O.M."/>
            <person name="Pohl T."/>
            <person name="Merkel B.J."/>
            <person name="Hornburger P."/>
            <person name="Mueller R.-W."/>
            <person name="Bruemmer F."/>
            <person name="Labrenz M."/>
            <person name="Spormann A.M."/>
            <person name="Op den Camp H."/>
            <person name="Overmann J."/>
            <person name="Amann R."/>
            <person name="Jetten M.S.M."/>
            <person name="Mascher T."/>
            <person name="Medema M.H."/>
            <person name="Devos D.P."/>
            <person name="Kaster A.-K."/>
            <person name="Ovreas L."/>
            <person name="Rohde M."/>
            <person name="Galperin M.Y."/>
            <person name="Jogler C."/>
        </authorList>
    </citation>
    <scope>NUCLEOTIDE SEQUENCE [LARGE SCALE GENOMIC DNA]</scope>
    <source>
        <strain evidence="2 3">ETA_A1</strain>
    </source>
</reference>
<dbReference type="AlphaFoldDB" id="A0A517XVP9"/>
<proteinExistence type="predicted"/>